<keyword evidence="2" id="KW-1185">Reference proteome</keyword>
<dbReference type="Proteomes" id="UP001055879">
    <property type="component" value="Linkage Group LG09"/>
</dbReference>
<protein>
    <submittedName>
        <fullName evidence="1">Uncharacterized protein</fullName>
    </submittedName>
</protein>
<dbReference type="EMBL" id="CM042055">
    <property type="protein sequence ID" value="KAI3702853.1"/>
    <property type="molecule type" value="Genomic_DNA"/>
</dbReference>
<organism evidence="1 2">
    <name type="scientific">Arctium lappa</name>
    <name type="common">Greater burdock</name>
    <name type="synonym">Lappa major</name>
    <dbReference type="NCBI Taxonomy" id="4217"/>
    <lineage>
        <taxon>Eukaryota</taxon>
        <taxon>Viridiplantae</taxon>
        <taxon>Streptophyta</taxon>
        <taxon>Embryophyta</taxon>
        <taxon>Tracheophyta</taxon>
        <taxon>Spermatophyta</taxon>
        <taxon>Magnoliopsida</taxon>
        <taxon>eudicotyledons</taxon>
        <taxon>Gunneridae</taxon>
        <taxon>Pentapetalae</taxon>
        <taxon>asterids</taxon>
        <taxon>campanulids</taxon>
        <taxon>Asterales</taxon>
        <taxon>Asteraceae</taxon>
        <taxon>Carduoideae</taxon>
        <taxon>Cardueae</taxon>
        <taxon>Arctiinae</taxon>
        <taxon>Arctium</taxon>
    </lineage>
</organism>
<name>A0ACB8ZYX7_ARCLA</name>
<reference evidence="2" key="1">
    <citation type="journal article" date="2022" name="Mol. Ecol. Resour.">
        <title>The genomes of chicory, endive, great burdock and yacon provide insights into Asteraceae palaeo-polyploidization history and plant inulin production.</title>
        <authorList>
            <person name="Fan W."/>
            <person name="Wang S."/>
            <person name="Wang H."/>
            <person name="Wang A."/>
            <person name="Jiang F."/>
            <person name="Liu H."/>
            <person name="Zhao H."/>
            <person name="Xu D."/>
            <person name="Zhang Y."/>
        </authorList>
    </citation>
    <scope>NUCLEOTIDE SEQUENCE [LARGE SCALE GENOMIC DNA]</scope>
    <source>
        <strain evidence="2">cv. Niubang</strain>
    </source>
</reference>
<gene>
    <name evidence="1" type="ORF">L6452_28606</name>
</gene>
<reference evidence="1 2" key="2">
    <citation type="journal article" date="2022" name="Mol. Ecol. Resour.">
        <title>The genomes of chicory, endive, great burdock and yacon provide insights into Asteraceae paleo-polyploidization history and plant inulin production.</title>
        <authorList>
            <person name="Fan W."/>
            <person name="Wang S."/>
            <person name="Wang H."/>
            <person name="Wang A."/>
            <person name="Jiang F."/>
            <person name="Liu H."/>
            <person name="Zhao H."/>
            <person name="Xu D."/>
            <person name="Zhang Y."/>
        </authorList>
    </citation>
    <scope>NUCLEOTIDE SEQUENCE [LARGE SCALE GENOMIC DNA]</scope>
    <source>
        <strain evidence="2">cv. Niubang</strain>
    </source>
</reference>
<evidence type="ECO:0000313" key="2">
    <source>
        <dbReference type="Proteomes" id="UP001055879"/>
    </source>
</evidence>
<proteinExistence type="predicted"/>
<sequence length="85" mass="9953">MFNLRPQWSDIGSINFEALFVLHQVLTQTIRCSSNYEKIDDEYRVNMILDNLPLVIPIAGLMLYISMDILWVIEFCCLLLNNSNR</sequence>
<comment type="caution">
    <text evidence="1">The sequence shown here is derived from an EMBL/GenBank/DDBJ whole genome shotgun (WGS) entry which is preliminary data.</text>
</comment>
<accession>A0ACB8ZYX7</accession>
<evidence type="ECO:0000313" key="1">
    <source>
        <dbReference type="EMBL" id="KAI3702853.1"/>
    </source>
</evidence>